<protein>
    <submittedName>
        <fullName evidence="2">Regulator of competence-specific genes</fullName>
    </submittedName>
</protein>
<dbReference type="OrthoDB" id="9796798at2"/>
<dbReference type="InterPro" id="IPR007077">
    <property type="entry name" value="TfoX_C"/>
</dbReference>
<dbReference type="PANTHER" id="PTHR36121">
    <property type="entry name" value="PROTEIN SXY"/>
    <property type="match status" value="1"/>
</dbReference>
<organism evidence="2 3">
    <name type="scientific">Faecalicatena contorta</name>
    <dbReference type="NCBI Taxonomy" id="39482"/>
    <lineage>
        <taxon>Bacteria</taxon>
        <taxon>Bacillati</taxon>
        <taxon>Bacillota</taxon>
        <taxon>Clostridia</taxon>
        <taxon>Lachnospirales</taxon>
        <taxon>Lachnospiraceae</taxon>
        <taxon>Faecalicatena</taxon>
    </lineage>
</organism>
<dbReference type="Pfam" id="PF04994">
    <property type="entry name" value="TfoX_C"/>
    <property type="match status" value="1"/>
</dbReference>
<accession>A0A174EYB6</accession>
<dbReference type="Proteomes" id="UP000095544">
    <property type="component" value="Unassembled WGS sequence"/>
</dbReference>
<dbReference type="InterPro" id="IPR047525">
    <property type="entry name" value="TfoX-like"/>
</dbReference>
<gene>
    <name evidence="2" type="primary">sxy</name>
    <name evidence="2" type="ORF">ERS852491_02147</name>
</gene>
<dbReference type="Gene3D" id="1.10.150.20">
    <property type="entry name" value="5' to 3' exonuclease, C-terminal subdomain"/>
    <property type="match status" value="1"/>
</dbReference>
<evidence type="ECO:0000313" key="2">
    <source>
        <dbReference type="EMBL" id="CUO41648.1"/>
    </source>
</evidence>
<proteinExistence type="predicted"/>
<sequence>MGELSKLPNIGAVVEEQLREAGITTFDQLRAMGSKQAWLKIQEIDSSACIHRLYSLEGAIRGIKKAQLPPDVKEDLKDFYNHFKM</sequence>
<dbReference type="AlphaFoldDB" id="A0A174EYB6"/>
<dbReference type="PANTHER" id="PTHR36121:SF1">
    <property type="entry name" value="PROTEIN SXY"/>
    <property type="match status" value="1"/>
</dbReference>
<reference evidence="2 3" key="1">
    <citation type="submission" date="2015-09" db="EMBL/GenBank/DDBJ databases">
        <authorList>
            <consortium name="Pathogen Informatics"/>
        </authorList>
    </citation>
    <scope>NUCLEOTIDE SEQUENCE [LARGE SCALE GENOMIC DNA]</scope>
    <source>
        <strain evidence="2 3">2789STDY5834876</strain>
    </source>
</reference>
<evidence type="ECO:0000259" key="1">
    <source>
        <dbReference type="Pfam" id="PF04994"/>
    </source>
</evidence>
<name>A0A174EYB6_9FIRM</name>
<dbReference type="STRING" id="39482.ERS852491_02147"/>
<evidence type="ECO:0000313" key="3">
    <source>
        <dbReference type="Proteomes" id="UP000095544"/>
    </source>
</evidence>
<dbReference type="EMBL" id="CYZU01000017">
    <property type="protein sequence ID" value="CUO41648.1"/>
    <property type="molecule type" value="Genomic_DNA"/>
</dbReference>
<feature type="domain" description="TfoX C-terminal" evidence="1">
    <location>
        <begin position="3"/>
        <end position="79"/>
    </location>
</feature>
<dbReference type="RefSeq" id="WP_050640560.1">
    <property type="nucleotide sequence ID" value="NZ_BAAACT010000204.1"/>
</dbReference>